<dbReference type="SUPFAM" id="SSF54695">
    <property type="entry name" value="POZ domain"/>
    <property type="match status" value="1"/>
</dbReference>
<sequence>MDPPGTFYTVTSKEGTKFKVSREALKKCKTLYSSSIESTVIPLSNISGPTLELVFKWCEEHKGEVTPDDDRIPKQVVISDFDQKLMDISDQQLYDLILGAYHLKINDLLNVTCKKVAMMAKGKSPEELRRIFMIPSDEEIAEEEARKAREEEERKRKEAEAKEAVKKVQPAIEDISEEESEED</sequence>
<name>A0A1I7UR15_9PELO</name>
<dbReference type="SMART" id="SM00512">
    <property type="entry name" value="Skp1"/>
    <property type="match status" value="1"/>
</dbReference>
<dbReference type="InterPro" id="IPR036296">
    <property type="entry name" value="SKP1-like_dim_sf"/>
</dbReference>
<evidence type="ECO:0000259" key="4">
    <source>
        <dbReference type="Pfam" id="PF01466"/>
    </source>
</evidence>
<accession>A0A1I7UR15</accession>
<dbReference type="InterPro" id="IPR001232">
    <property type="entry name" value="SKP1-like"/>
</dbReference>
<comment type="similarity">
    <text evidence="1">Belongs to the SKP1 family.</text>
</comment>
<dbReference type="Gene3D" id="3.30.710.10">
    <property type="entry name" value="Potassium Channel Kv1.1, Chain A"/>
    <property type="match status" value="1"/>
</dbReference>
<protein>
    <submittedName>
        <fullName evidence="6">Skp1 domain-containing protein</fullName>
    </submittedName>
</protein>
<dbReference type="STRING" id="1561998.A0A1I7UR15"/>
<dbReference type="Pfam" id="PF01466">
    <property type="entry name" value="Skp1"/>
    <property type="match status" value="1"/>
</dbReference>
<keyword evidence="2" id="KW-0833">Ubl conjugation pathway</keyword>
<organism evidence="5 6">
    <name type="scientific">Caenorhabditis tropicalis</name>
    <dbReference type="NCBI Taxonomy" id="1561998"/>
    <lineage>
        <taxon>Eukaryota</taxon>
        <taxon>Metazoa</taxon>
        <taxon>Ecdysozoa</taxon>
        <taxon>Nematoda</taxon>
        <taxon>Chromadorea</taxon>
        <taxon>Rhabditida</taxon>
        <taxon>Rhabditina</taxon>
        <taxon>Rhabditomorpha</taxon>
        <taxon>Rhabditoidea</taxon>
        <taxon>Rhabditidae</taxon>
        <taxon>Peloderinae</taxon>
        <taxon>Caenorhabditis</taxon>
    </lineage>
</organism>
<dbReference type="WBParaSite" id="Csp11.Scaffold630.g18483.t1">
    <property type="protein sequence ID" value="Csp11.Scaffold630.g18483.t1"/>
    <property type="gene ID" value="Csp11.Scaffold630.g18483"/>
</dbReference>
<dbReference type="FunFam" id="3.30.710.10:FF:000124">
    <property type="entry name" value="Protein CBG09126"/>
    <property type="match status" value="1"/>
</dbReference>
<evidence type="ECO:0000313" key="6">
    <source>
        <dbReference type="WBParaSite" id="Csp11.Scaffold630.g18483.t1"/>
    </source>
</evidence>
<evidence type="ECO:0000313" key="5">
    <source>
        <dbReference type="Proteomes" id="UP000095282"/>
    </source>
</evidence>
<evidence type="ECO:0000256" key="3">
    <source>
        <dbReference type="SAM" id="MobiDB-lite"/>
    </source>
</evidence>
<dbReference type="InterPro" id="IPR016072">
    <property type="entry name" value="Skp1_comp_dimer"/>
</dbReference>
<feature type="compositionally biased region" description="Acidic residues" evidence="3">
    <location>
        <begin position="174"/>
        <end position="183"/>
    </location>
</feature>
<dbReference type="eggNOG" id="KOG1724">
    <property type="taxonomic scope" value="Eukaryota"/>
</dbReference>
<dbReference type="InterPro" id="IPR016897">
    <property type="entry name" value="SKP1"/>
</dbReference>
<proteinExistence type="inferred from homology"/>
<feature type="domain" description="SKP1 component dimerisation" evidence="4">
    <location>
        <begin position="107"/>
        <end position="152"/>
    </location>
</feature>
<dbReference type="PANTHER" id="PTHR11165">
    <property type="entry name" value="SKP1"/>
    <property type="match status" value="1"/>
</dbReference>
<keyword evidence="5" id="KW-1185">Reference proteome</keyword>
<dbReference type="GO" id="GO:0006511">
    <property type="term" value="P:ubiquitin-dependent protein catabolic process"/>
    <property type="evidence" value="ECO:0007669"/>
    <property type="project" value="InterPro"/>
</dbReference>
<dbReference type="AlphaFoldDB" id="A0A1I7UR15"/>
<evidence type="ECO:0000256" key="2">
    <source>
        <dbReference type="ARBA" id="ARBA00022786"/>
    </source>
</evidence>
<feature type="region of interest" description="Disordered" evidence="3">
    <location>
        <begin position="141"/>
        <end position="183"/>
    </location>
</feature>
<dbReference type="SUPFAM" id="SSF81382">
    <property type="entry name" value="Skp1 dimerisation domain-like"/>
    <property type="match status" value="1"/>
</dbReference>
<dbReference type="Proteomes" id="UP000095282">
    <property type="component" value="Unplaced"/>
</dbReference>
<feature type="compositionally biased region" description="Basic and acidic residues" evidence="3">
    <location>
        <begin position="143"/>
        <end position="166"/>
    </location>
</feature>
<evidence type="ECO:0000256" key="1">
    <source>
        <dbReference type="ARBA" id="ARBA00009993"/>
    </source>
</evidence>
<dbReference type="InterPro" id="IPR011333">
    <property type="entry name" value="SKP1/BTB/POZ_sf"/>
</dbReference>
<reference evidence="6" key="1">
    <citation type="submission" date="2016-11" db="UniProtKB">
        <authorList>
            <consortium name="WormBaseParasite"/>
        </authorList>
    </citation>
    <scope>IDENTIFICATION</scope>
</reference>